<evidence type="ECO:0000313" key="3">
    <source>
        <dbReference type="EMBL" id="UJO24440.1"/>
    </source>
</evidence>
<dbReference type="GO" id="GO:0005576">
    <property type="term" value="C:extracellular region"/>
    <property type="evidence" value="ECO:0007669"/>
    <property type="project" value="InterPro"/>
</dbReference>
<dbReference type="RefSeq" id="XP_047768806.1">
    <property type="nucleotide sequence ID" value="XM_047912719.1"/>
</dbReference>
<dbReference type="InterPro" id="IPR010636">
    <property type="entry name" value="Class_II_hydrophobin"/>
</dbReference>
<dbReference type="InterPro" id="IPR036686">
    <property type="entry name" value="Class_II_Hydrophobin_sf"/>
</dbReference>
<dbReference type="EMBL" id="CP090174">
    <property type="protein sequence ID" value="UJO24440.1"/>
    <property type="molecule type" value="Genomic_DNA"/>
</dbReference>
<reference evidence="3" key="1">
    <citation type="submission" date="2021-12" db="EMBL/GenBank/DDBJ databases">
        <authorList>
            <person name="Zaccaron A."/>
            <person name="Stergiopoulos I."/>
        </authorList>
    </citation>
    <scope>NUCLEOTIDE SEQUENCE</scope>
    <source>
        <strain evidence="3">Race5_Kim</strain>
    </source>
</reference>
<dbReference type="CDD" id="cd23508">
    <property type="entry name" value="hydrophobin_II"/>
    <property type="match status" value="1"/>
</dbReference>
<dbReference type="Pfam" id="PF06766">
    <property type="entry name" value="Hydrophobin_2"/>
    <property type="match status" value="1"/>
</dbReference>
<evidence type="ECO:0000313" key="4">
    <source>
        <dbReference type="Proteomes" id="UP000756132"/>
    </source>
</evidence>
<accession>A0A9Q8PL52</accession>
<evidence type="ECO:0000256" key="2">
    <source>
        <dbReference type="ARBA" id="ARBA00023157"/>
    </source>
</evidence>
<keyword evidence="4" id="KW-1185">Reference proteome</keyword>
<dbReference type="PANTHER" id="PTHR42341:SF2">
    <property type="entry name" value="HYDROPHOBIN"/>
    <property type="match status" value="1"/>
</dbReference>
<protein>
    <recommendedName>
        <fullName evidence="5">Hydrophobin</fullName>
    </recommendedName>
</protein>
<name>A0A9Q8PL52_PASFU</name>
<dbReference type="SUPFAM" id="SSF101751">
    <property type="entry name" value="Hydrophobin II, HfbII"/>
    <property type="match status" value="1"/>
</dbReference>
<dbReference type="KEGG" id="ffu:CLAFUR5_13571"/>
<evidence type="ECO:0008006" key="5">
    <source>
        <dbReference type="Google" id="ProtNLM"/>
    </source>
</evidence>
<gene>
    <name evidence="3" type="ORF">CLAFUR5_13571</name>
</gene>
<organism evidence="3 4">
    <name type="scientific">Passalora fulva</name>
    <name type="common">Tomato leaf mold</name>
    <name type="synonym">Cladosporium fulvum</name>
    <dbReference type="NCBI Taxonomy" id="5499"/>
    <lineage>
        <taxon>Eukaryota</taxon>
        <taxon>Fungi</taxon>
        <taxon>Dikarya</taxon>
        <taxon>Ascomycota</taxon>
        <taxon>Pezizomycotina</taxon>
        <taxon>Dothideomycetes</taxon>
        <taxon>Dothideomycetidae</taxon>
        <taxon>Mycosphaerellales</taxon>
        <taxon>Mycosphaerellaceae</taxon>
        <taxon>Fulvia</taxon>
    </lineage>
</organism>
<dbReference type="Gene3D" id="3.20.120.10">
    <property type="entry name" value="Hydrophobin"/>
    <property type="match status" value="1"/>
</dbReference>
<reference evidence="3" key="2">
    <citation type="journal article" date="2022" name="Microb. Genom.">
        <title>A chromosome-scale genome assembly of the tomato pathogen Cladosporium fulvum reveals a compartmentalized genome architecture and the presence of a dispensable chromosome.</title>
        <authorList>
            <person name="Zaccaron A.Z."/>
            <person name="Chen L.H."/>
            <person name="Samaras A."/>
            <person name="Stergiopoulos I."/>
        </authorList>
    </citation>
    <scope>NUCLEOTIDE SEQUENCE</scope>
    <source>
        <strain evidence="3">Race5_Kim</strain>
    </source>
</reference>
<dbReference type="OrthoDB" id="4500971at2759"/>
<dbReference type="AlphaFoldDB" id="A0A9Q8PL52"/>
<dbReference type="PANTHER" id="PTHR42341">
    <property type="entry name" value="HYDROPHOBIN"/>
    <property type="match status" value="1"/>
</dbReference>
<evidence type="ECO:0000256" key="1">
    <source>
        <dbReference type="ARBA" id="ARBA00009576"/>
    </source>
</evidence>
<dbReference type="Proteomes" id="UP000756132">
    <property type="component" value="Chromosome 12"/>
</dbReference>
<sequence length="96" mass="9108">MANGNTVSSPIGGQSNQGLSGLAGGSGNANGGVCSGNYIAQCCQLDVLGAAAVTCNTPSSGITSSQALTSDCAATGTTAMCCLIPVAGQALICHNV</sequence>
<dbReference type="GeneID" id="71993449"/>
<keyword evidence="2" id="KW-1015">Disulfide bond</keyword>
<proteinExistence type="inferred from homology"/>
<comment type="similarity">
    <text evidence="1">Belongs to the cerato-ulmin hydrophobin family.</text>
</comment>